<feature type="region of interest" description="Disordered" evidence="1">
    <location>
        <begin position="97"/>
        <end position="131"/>
    </location>
</feature>
<evidence type="ECO:0000313" key="3">
    <source>
        <dbReference type="EMBL" id="KAL0070329.1"/>
    </source>
</evidence>
<dbReference type="CDD" id="cd12087">
    <property type="entry name" value="TM_EGFR-like"/>
    <property type="match status" value="1"/>
</dbReference>
<feature type="compositionally biased region" description="Polar residues" evidence="1">
    <location>
        <begin position="17"/>
        <end position="27"/>
    </location>
</feature>
<keyword evidence="2" id="KW-0812">Transmembrane</keyword>
<feature type="region of interest" description="Disordered" evidence="1">
    <location>
        <begin position="1"/>
        <end position="27"/>
    </location>
</feature>
<evidence type="ECO:0000256" key="1">
    <source>
        <dbReference type="SAM" id="MobiDB-lite"/>
    </source>
</evidence>
<evidence type="ECO:0000313" key="4">
    <source>
        <dbReference type="Proteomes" id="UP001437256"/>
    </source>
</evidence>
<protein>
    <submittedName>
        <fullName evidence="3">Uncharacterized protein</fullName>
    </submittedName>
</protein>
<reference evidence="3 4" key="1">
    <citation type="submission" date="2024-05" db="EMBL/GenBank/DDBJ databases">
        <title>A draft genome resource for the thread blight pathogen Marasmius tenuissimus strain MS-2.</title>
        <authorList>
            <person name="Yulfo-Soto G.E."/>
            <person name="Baruah I.K."/>
            <person name="Amoako-Attah I."/>
            <person name="Bukari Y."/>
            <person name="Meinhardt L.W."/>
            <person name="Bailey B.A."/>
            <person name="Cohen S.P."/>
        </authorList>
    </citation>
    <scope>NUCLEOTIDE SEQUENCE [LARGE SCALE GENOMIC DNA]</scope>
    <source>
        <strain evidence="3 4">MS-2</strain>
    </source>
</reference>
<feature type="transmembrane region" description="Helical" evidence="2">
    <location>
        <begin position="36"/>
        <end position="58"/>
    </location>
</feature>
<comment type="caution">
    <text evidence="3">The sequence shown here is derived from an EMBL/GenBank/DDBJ whole genome shotgun (WGS) entry which is preliminary data.</text>
</comment>
<name>A0ABR3ABF3_9AGAR</name>
<accession>A0ABR3ABF3</accession>
<organism evidence="3 4">
    <name type="scientific">Marasmius tenuissimus</name>
    <dbReference type="NCBI Taxonomy" id="585030"/>
    <lineage>
        <taxon>Eukaryota</taxon>
        <taxon>Fungi</taxon>
        <taxon>Dikarya</taxon>
        <taxon>Basidiomycota</taxon>
        <taxon>Agaricomycotina</taxon>
        <taxon>Agaricomycetes</taxon>
        <taxon>Agaricomycetidae</taxon>
        <taxon>Agaricales</taxon>
        <taxon>Marasmiineae</taxon>
        <taxon>Marasmiaceae</taxon>
        <taxon>Marasmius</taxon>
    </lineage>
</organism>
<gene>
    <name evidence="3" type="ORF">AAF712_002516</name>
</gene>
<dbReference type="Proteomes" id="UP001437256">
    <property type="component" value="Unassembled WGS sequence"/>
</dbReference>
<proteinExistence type="predicted"/>
<feature type="compositionally biased region" description="Basic and acidic residues" evidence="1">
    <location>
        <begin position="119"/>
        <end position="128"/>
    </location>
</feature>
<dbReference type="EMBL" id="JBBXMP010000007">
    <property type="protein sequence ID" value="KAL0070329.1"/>
    <property type="molecule type" value="Genomic_DNA"/>
</dbReference>
<keyword evidence="2" id="KW-1133">Transmembrane helix</keyword>
<keyword evidence="2" id="KW-0472">Membrane</keyword>
<sequence length="254" mass="27513">MGSARTVNPNPPANPDYETTTPSFPAAQNQTQKSSVIGSVIGGVAFLVLLSLGVFLVLCRRRRRGQPRGGFQRDMMVSRTAELNGNAGGQIRKETLLGAERDRLPTVGPSSSTTPLQEAFERDRDDRSSISTSTEFCVTQGTRTPGASAISCTSTASLEKTPDVPILPLIPVLINPLQSLSQLTAPSRARTDRQMQIEQKIIELQGRYITASGSGEEKGRTRAELKERIEKAKELRESEWAYGGEGEVPSALLD</sequence>
<evidence type="ECO:0000256" key="2">
    <source>
        <dbReference type="SAM" id="Phobius"/>
    </source>
</evidence>
<keyword evidence="4" id="KW-1185">Reference proteome</keyword>